<dbReference type="Proteomes" id="UP000295210">
    <property type="component" value="Unassembled WGS sequence"/>
</dbReference>
<evidence type="ECO:0000313" key="3">
    <source>
        <dbReference type="Proteomes" id="UP000295210"/>
    </source>
</evidence>
<evidence type="ECO:0000313" key="2">
    <source>
        <dbReference type="EMBL" id="TCK75166.1"/>
    </source>
</evidence>
<evidence type="ECO:0000256" key="1">
    <source>
        <dbReference type="SAM" id="MobiDB-lite"/>
    </source>
</evidence>
<reference evidence="2 3" key="1">
    <citation type="submission" date="2019-03" db="EMBL/GenBank/DDBJ databases">
        <title>Genomic Encyclopedia of Type Strains, Phase IV (KMG-IV): sequencing the most valuable type-strain genomes for metagenomic binning, comparative biology and taxonomic classification.</title>
        <authorList>
            <person name="Goeker M."/>
        </authorList>
    </citation>
    <scope>NUCLEOTIDE SEQUENCE [LARGE SCALE GENOMIC DNA]</scope>
    <source>
        <strain evidence="2 3">DSM 103428</strain>
    </source>
</reference>
<comment type="caution">
    <text evidence="2">The sequence shown here is derived from an EMBL/GenBank/DDBJ whole genome shotgun (WGS) entry which is preliminary data.</text>
</comment>
<feature type="region of interest" description="Disordered" evidence="1">
    <location>
        <begin position="1"/>
        <end position="47"/>
    </location>
</feature>
<dbReference type="EMBL" id="SMGK01000001">
    <property type="protein sequence ID" value="TCK75166.1"/>
    <property type="molecule type" value="Genomic_DNA"/>
</dbReference>
<dbReference type="RefSeq" id="WP_165876569.1">
    <property type="nucleotide sequence ID" value="NZ_SMGK01000001.1"/>
</dbReference>
<accession>A0A4R1L9V8</accession>
<sequence length="47" mass="5043">MRLTTVSQGDSRHSQGLLSLRKMGVSASREDHGVTGALDAQQTRESS</sequence>
<protein>
    <submittedName>
        <fullName evidence="2">Uncharacterized protein</fullName>
    </submittedName>
</protein>
<dbReference type="AlphaFoldDB" id="A0A4R1L9V8"/>
<proteinExistence type="predicted"/>
<organism evidence="2 3">
    <name type="scientific">Acidipila rosea</name>
    <dbReference type="NCBI Taxonomy" id="768535"/>
    <lineage>
        <taxon>Bacteria</taxon>
        <taxon>Pseudomonadati</taxon>
        <taxon>Acidobacteriota</taxon>
        <taxon>Terriglobia</taxon>
        <taxon>Terriglobales</taxon>
        <taxon>Acidobacteriaceae</taxon>
        <taxon>Acidipila</taxon>
    </lineage>
</organism>
<name>A0A4R1L9V8_9BACT</name>
<gene>
    <name evidence="2" type="ORF">C7378_0146</name>
</gene>
<keyword evidence="3" id="KW-1185">Reference proteome</keyword>
<feature type="compositionally biased region" description="Polar residues" evidence="1">
    <location>
        <begin position="1"/>
        <end position="17"/>
    </location>
</feature>